<accession>M2UFC3</accession>
<dbReference type="OrthoDB" id="3794485at2759"/>
<proteinExistence type="predicted"/>
<gene>
    <name evidence="1" type="ORF">COCHEDRAFT_1115448</name>
</gene>
<dbReference type="STRING" id="701091.M2UFC3"/>
<sequence length="243" mass="27680">MDTIKRVRPTSDDEEPWKGLEFNQRFGSDRLYDELKKKYPQYTCLRQRQHAAVIAFLQQELQVMAKKEAALEASAPKQGEENSISLLQGVEKSPQPAMGVHYSGRKSANAMLPKEPAAVSSTEHGLYVTFNLSNQPMEFPHKRRKMNPTEKASYKRTRAKGACDSCKRQKVKVDILYLPDTDTSIYKTHKVQCTHNSGAATESLDSEAPNSTKQRLVTLTVKRKFSCQIVHRFPMRKHPNPMQ</sequence>
<reference evidence="2" key="2">
    <citation type="journal article" date="2013" name="PLoS Genet.">
        <title>Comparative genome structure, secondary metabolite, and effector coding capacity across Cochliobolus pathogens.</title>
        <authorList>
            <person name="Condon B.J."/>
            <person name="Leng Y."/>
            <person name="Wu D."/>
            <person name="Bushley K.E."/>
            <person name="Ohm R.A."/>
            <person name="Otillar R."/>
            <person name="Martin J."/>
            <person name="Schackwitz W."/>
            <person name="Grimwood J."/>
            <person name="MohdZainudin N."/>
            <person name="Xue C."/>
            <person name="Wang R."/>
            <person name="Manning V.A."/>
            <person name="Dhillon B."/>
            <person name="Tu Z.J."/>
            <person name="Steffenson B.J."/>
            <person name="Salamov A."/>
            <person name="Sun H."/>
            <person name="Lowry S."/>
            <person name="LaButti K."/>
            <person name="Han J."/>
            <person name="Copeland A."/>
            <person name="Lindquist E."/>
            <person name="Barry K."/>
            <person name="Schmutz J."/>
            <person name="Baker S.E."/>
            <person name="Ciuffetti L.M."/>
            <person name="Grigoriev I.V."/>
            <person name="Zhong S."/>
            <person name="Turgeon B.G."/>
        </authorList>
    </citation>
    <scope>NUCLEOTIDE SEQUENCE [LARGE SCALE GENOMIC DNA]</scope>
    <source>
        <strain evidence="2">C5 / ATCC 48332 / race O</strain>
    </source>
</reference>
<organism evidence="1 2">
    <name type="scientific">Cochliobolus heterostrophus (strain C5 / ATCC 48332 / race O)</name>
    <name type="common">Southern corn leaf blight fungus</name>
    <name type="synonym">Bipolaris maydis</name>
    <dbReference type="NCBI Taxonomy" id="701091"/>
    <lineage>
        <taxon>Eukaryota</taxon>
        <taxon>Fungi</taxon>
        <taxon>Dikarya</taxon>
        <taxon>Ascomycota</taxon>
        <taxon>Pezizomycotina</taxon>
        <taxon>Dothideomycetes</taxon>
        <taxon>Pleosporomycetidae</taxon>
        <taxon>Pleosporales</taxon>
        <taxon>Pleosporineae</taxon>
        <taxon>Pleosporaceae</taxon>
        <taxon>Bipolaris</taxon>
    </lineage>
</organism>
<dbReference type="Proteomes" id="UP000016936">
    <property type="component" value="Unassembled WGS sequence"/>
</dbReference>
<evidence type="ECO:0000313" key="2">
    <source>
        <dbReference type="Proteomes" id="UP000016936"/>
    </source>
</evidence>
<dbReference type="AlphaFoldDB" id="M2UFC3"/>
<evidence type="ECO:0000313" key="1">
    <source>
        <dbReference type="EMBL" id="EMD86708.1"/>
    </source>
</evidence>
<dbReference type="HOGENOM" id="CLU_099913_0_0_1"/>
<keyword evidence="2" id="KW-1185">Reference proteome</keyword>
<protein>
    <submittedName>
        <fullName evidence="1">Uncharacterized protein</fullName>
    </submittedName>
</protein>
<dbReference type="EMBL" id="KB445584">
    <property type="protein sequence ID" value="EMD86708.1"/>
    <property type="molecule type" value="Genomic_DNA"/>
</dbReference>
<name>M2UFC3_COCH5</name>
<reference evidence="1 2" key="1">
    <citation type="journal article" date="2012" name="PLoS Pathog.">
        <title>Diverse lifestyles and strategies of plant pathogenesis encoded in the genomes of eighteen Dothideomycetes fungi.</title>
        <authorList>
            <person name="Ohm R.A."/>
            <person name="Feau N."/>
            <person name="Henrissat B."/>
            <person name="Schoch C.L."/>
            <person name="Horwitz B.A."/>
            <person name="Barry K.W."/>
            <person name="Condon B.J."/>
            <person name="Copeland A.C."/>
            <person name="Dhillon B."/>
            <person name="Glaser F."/>
            <person name="Hesse C.N."/>
            <person name="Kosti I."/>
            <person name="LaButti K."/>
            <person name="Lindquist E.A."/>
            <person name="Lucas S."/>
            <person name="Salamov A.A."/>
            <person name="Bradshaw R.E."/>
            <person name="Ciuffetti L."/>
            <person name="Hamelin R.C."/>
            <person name="Kema G.H.J."/>
            <person name="Lawrence C."/>
            <person name="Scott J.A."/>
            <person name="Spatafora J.W."/>
            <person name="Turgeon B.G."/>
            <person name="de Wit P.J.G.M."/>
            <person name="Zhong S."/>
            <person name="Goodwin S.B."/>
            <person name="Grigoriev I.V."/>
        </authorList>
    </citation>
    <scope>NUCLEOTIDE SEQUENCE [LARGE SCALE GENOMIC DNA]</scope>
    <source>
        <strain evidence="2">C5 / ATCC 48332 / race O</strain>
    </source>
</reference>